<sequence>MSGNKKRHIAGGKYCADRVQRLHSERSGSAQQLTRNSCTHARCGEGGGGGLHRGLLQPSPTCARVLGNRFKFKNRKPLHEQHYTLTPRTKNQNHDDRCEIIKISQPIKSHWAKEKNLNLNEMLSDSEYKEQYRLDMITWSDEMRDQDYGCFCREACQNAADRPIWIVSDIRRKTDIQWFTDTYPDLIRTIRITADEETRKKRGYSFKEGVDNVVSECDLDDYTLWDLVVENGKGRQQLEEQLGSILGLLSHL</sequence>
<evidence type="ECO:0000313" key="2">
    <source>
        <dbReference type="Proteomes" id="UP001064048"/>
    </source>
</evidence>
<keyword evidence="2" id="KW-1185">Reference proteome</keyword>
<gene>
    <name evidence="1" type="ORF">MSG28_012277</name>
</gene>
<reference evidence="1 2" key="1">
    <citation type="journal article" date="2022" name="Genome Biol. Evol.">
        <title>The Spruce Budworm Genome: Reconstructing the Evolutionary History of Antifreeze Proteins.</title>
        <authorList>
            <person name="Beliveau C."/>
            <person name="Gagne P."/>
            <person name="Picq S."/>
            <person name="Vernygora O."/>
            <person name="Keeling C.I."/>
            <person name="Pinkney K."/>
            <person name="Doucet D."/>
            <person name="Wen F."/>
            <person name="Johnston J.S."/>
            <person name="Maaroufi H."/>
            <person name="Boyle B."/>
            <person name="Laroche J."/>
            <person name="Dewar K."/>
            <person name="Juretic N."/>
            <person name="Blackburn G."/>
            <person name="Nisole A."/>
            <person name="Brunet B."/>
            <person name="Brandao M."/>
            <person name="Lumley L."/>
            <person name="Duan J."/>
            <person name="Quan G."/>
            <person name="Lucarotti C.J."/>
            <person name="Roe A.D."/>
            <person name="Sperling F.A.H."/>
            <person name="Levesque R.C."/>
            <person name="Cusson M."/>
        </authorList>
    </citation>
    <scope>NUCLEOTIDE SEQUENCE [LARGE SCALE GENOMIC DNA]</scope>
    <source>
        <strain evidence="1">Glfc:IPQL:Cfum</strain>
    </source>
</reference>
<name>A0ACC0KCF8_CHOFU</name>
<protein>
    <submittedName>
        <fullName evidence="1">Uncharacterized protein</fullName>
    </submittedName>
</protein>
<organism evidence="1 2">
    <name type="scientific">Choristoneura fumiferana</name>
    <name type="common">Spruce budworm moth</name>
    <name type="synonym">Archips fumiferana</name>
    <dbReference type="NCBI Taxonomy" id="7141"/>
    <lineage>
        <taxon>Eukaryota</taxon>
        <taxon>Metazoa</taxon>
        <taxon>Ecdysozoa</taxon>
        <taxon>Arthropoda</taxon>
        <taxon>Hexapoda</taxon>
        <taxon>Insecta</taxon>
        <taxon>Pterygota</taxon>
        <taxon>Neoptera</taxon>
        <taxon>Endopterygota</taxon>
        <taxon>Lepidoptera</taxon>
        <taxon>Glossata</taxon>
        <taxon>Ditrysia</taxon>
        <taxon>Tortricoidea</taxon>
        <taxon>Tortricidae</taxon>
        <taxon>Tortricinae</taxon>
        <taxon>Choristoneura</taxon>
    </lineage>
</organism>
<dbReference type="EMBL" id="CM046121">
    <property type="protein sequence ID" value="KAI8434157.1"/>
    <property type="molecule type" value="Genomic_DNA"/>
</dbReference>
<proteinExistence type="predicted"/>
<dbReference type="Proteomes" id="UP001064048">
    <property type="component" value="Chromosome 21"/>
</dbReference>
<comment type="caution">
    <text evidence="1">The sequence shown here is derived from an EMBL/GenBank/DDBJ whole genome shotgun (WGS) entry which is preliminary data.</text>
</comment>
<evidence type="ECO:0000313" key="1">
    <source>
        <dbReference type="EMBL" id="KAI8434157.1"/>
    </source>
</evidence>
<accession>A0ACC0KCF8</accession>